<dbReference type="PANTHER" id="PTHR33221">
    <property type="entry name" value="WINGED HELIX-TURN-HELIX TRANSCRIPTIONAL REGULATOR, RRF2 FAMILY"/>
    <property type="match status" value="1"/>
</dbReference>
<name>A0A1V4IDD5_9CLOT</name>
<sequence>MKISTKGRYGLRSMVDMALNSAGDYIALKTIAERQEISENYLEQVFSILRKADLIKSIRGSQGGYCLSRPADKITVGEVLRCLEGELNITGGSDASPGFNKTVEDCINTVVWKKVNENINTVVDSITLEDLVDHYKKSNGEFTFDYVI</sequence>
<reference evidence="2 3" key="1">
    <citation type="submission" date="2017-03" db="EMBL/GenBank/DDBJ databases">
        <title>Genome sequence of Clostridium oryzae DSM 28571.</title>
        <authorList>
            <person name="Poehlein A."/>
            <person name="Daniel R."/>
        </authorList>
    </citation>
    <scope>NUCLEOTIDE SEQUENCE [LARGE SCALE GENOMIC DNA]</scope>
    <source>
        <strain evidence="2 3">DSM 28571</strain>
    </source>
</reference>
<keyword evidence="3" id="KW-1185">Reference proteome</keyword>
<evidence type="ECO:0000256" key="1">
    <source>
        <dbReference type="ARBA" id="ARBA00023125"/>
    </source>
</evidence>
<dbReference type="Pfam" id="PF02082">
    <property type="entry name" value="Rrf2"/>
    <property type="match status" value="1"/>
</dbReference>
<dbReference type="NCBIfam" id="TIGR00738">
    <property type="entry name" value="rrf2_super"/>
    <property type="match status" value="1"/>
</dbReference>
<protein>
    <submittedName>
        <fullName evidence="2">HTH-type transcriptional regulator CymR</fullName>
    </submittedName>
</protein>
<proteinExistence type="predicted"/>
<dbReference type="InterPro" id="IPR036388">
    <property type="entry name" value="WH-like_DNA-bd_sf"/>
</dbReference>
<keyword evidence="1" id="KW-0238">DNA-binding</keyword>
<comment type="caution">
    <text evidence="2">The sequence shown here is derived from an EMBL/GenBank/DDBJ whole genome shotgun (WGS) entry which is preliminary data.</text>
</comment>
<dbReference type="EMBL" id="MZGV01000070">
    <property type="protein sequence ID" value="OPJ57874.1"/>
    <property type="molecule type" value="Genomic_DNA"/>
</dbReference>
<dbReference type="Proteomes" id="UP000190080">
    <property type="component" value="Unassembled WGS sequence"/>
</dbReference>
<dbReference type="RefSeq" id="WP_079427605.1">
    <property type="nucleotide sequence ID" value="NZ_MZGV01000070.1"/>
</dbReference>
<dbReference type="STRING" id="1450648.CLORY_38900"/>
<dbReference type="PROSITE" id="PS51197">
    <property type="entry name" value="HTH_RRF2_2"/>
    <property type="match status" value="1"/>
</dbReference>
<dbReference type="OrthoDB" id="9808360at2"/>
<gene>
    <name evidence="2" type="primary">cymR_2</name>
    <name evidence="2" type="ORF">CLORY_38900</name>
</gene>
<evidence type="ECO:0000313" key="2">
    <source>
        <dbReference type="EMBL" id="OPJ57874.1"/>
    </source>
</evidence>
<dbReference type="Gene3D" id="1.10.10.10">
    <property type="entry name" value="Winged helix-like DNA-binding domain superfamily/Winged helix DNA-binding domain"/>
    <property type="match status" value="1"/>
</dbReference>
<organism evidence="2 3">
    <name type="scientific">Clostridium oryzae</name>
    <dbReference type="NCBI Taxonomy" id="1450648"/>
    <lineage>
        <taxon>Bacteria</taxon>
        <taxon>Bacillati</taxon>
        <taxon>Bacillota</taxon>
        <taxon>Clostridia</taxon>
        <taxon>Eubacteriales</taxon>
        <taxon>Clostridiaceae</taxon>
        <taxon>Clostridium</taxon>
    </lineage>
</organism>
<dbReference type="AlphaFoldDB" id="A0A1V4IDD5"/>
<dbReference type="PANTHER" id="PTHR33221:SF5">
    <property type="entry name" value="HTH-TYPE TRANSCRIPTIONAL REGULATOR ISCR"/>
    <property type="match status" value="1"/>
</dbReference>
<evidence type="ECO:0000313" key="3">
    <source>
        <dbReference type="Proteomes" id="UP000190080"/>
    </source>
</evidence>
<dbReference type="InterPro" id="IPR036390">
    <property type="entry name" value="WH_DNA-bd_sf"/>
</dbReference>
<dbReference type="SUPFAM" id="SSF46785">
    <property type="entry name" value="Winged helix' DNA-binding domain"/>
    <property type="match status" value="1"/>
</dbReference>
<accession>A0A1V4IDD5</accession>
<dbReference type="GO" id="GO:0003700">
    <property type="term" value="F:DNA-binding transcription factor activity"/>
    <property type="evidence" value="ECO:0007669"/>
    <property type="project" value="TreeGrafter"/>
</dbReference>
<dbReference type="GO" id="GO:0005829">
    <property type="term" value="C:cytosol"/>
    <property type="evidence" value="ECO:0007669"/>
    <property type="project" value="TreeGrafter"/>
</dbReference>
<dbReference type="GO" id="GO:0003677">
    <property type="term" value="F:DNA binding"/>
    <property type="evidence" value="ECO:0007669"/>
    <property type="project" value="UniProtKB-KW"/>
</dbReference>
<dbReference type="InterPro" id="IPR000944">
    <property type="entry name" value="Tscrpt_reg_Rrf2"/>
</dbReference>